<keyword evidence="3" id="KW-1185">Reference proteome</keyword>
<dbReference type="Gene3D" id="3.40.50.300">
    <property type="entry name" value="P-loop containing nucleotide triphosphate hydrolases"/>
    <property type="match status" value="1"/>
</dbReference>
<dbReference type="InterPro" id="IPR037359">
    <property type="entry name" value="NST/OST"/>
</dbReference>
<dbReference type="GO" id="GO:0016740">
    <property type="term" value="F:transferase activity"/>
    <property type="evidence" value="ECO:0007669"/>
    <property type="project" value="UniProtKB-KW"/>
</dbReference>
<proteinExistence type="predicted"/>
<organism evidence="2 3">
    <name type="scientific">Thalassotalea nanhaiensis</name>
    <dbReference type="NCBI Taxonomy" id="3065648"/>
    <lineage>
        <taxon>Bacteria</taxon>
        <taxon>Pseudomonadati</taxon>
        <taxon>Pseudomonadota</taxon>
        <taxon>Gammaproteobacteria</taxon>
        <taxon>Alteromonadales</taxon>
        <taxon>Colwelliaceae</taxon>
        <taxon>Thalassotalea</taxon>
    </lineage>
</organism>
<dbReference type="Pfam" id="PF13469">
    <property type="entry name" value="Sulfotransfer_3"/>
    <property type="match status" value="1"/>
</dbReference>
<name>A0ABY9TI64_9GAMM</name>
<dbReference type="InterPro" id="IPR027417">
    <property type="entry name" value="P-loop_NTPase"/>
</dbReference>
<dbReference type="RefSeq" id="WP_348387611.1">
    <property type="nucleotide sequence ID" value="NZ_CP134146.1"/>
</dbReference>
<dbReference type="EC" id="2.8.2.-" evidence="2"/>
<protein>
    <submittedName>
        <fullName evidence="2">Sulfotransferase</fullName>
        <ecNumber evidence="2">2.8.2.-</ecNumber>
    </submittedName>
</protein>
<dbReference type="EMBL" id="CP134146">
    <property type="protein sequence ID" value="WNC68455.1"/>
    <property type="molecule type" value="Genomic_DNA"/>
</dbReference>
<accession>A0ABY9TI64</accession>
<evidence type="ECO:0000256" key="1">
    <source>
        <dbReference type="ARBA" id="ARBA00022679"/>
    </source>
</evidence>
<dbReference type="PANTHER" id="PTHR10605">
    <property type="entry name" value="HEPARAN SULFATE SULFOTRANSFERASE"/>
    <property type="match status" value="1"/>
</dbReference>
<dbReference type="SUPFAM" id="SSF52540">
    <property type="entry name" value="P-loop containing nucleoside triphosphate hydrolases"/>
    <property type="match status" value="1"/>
</dbReference>
<evidence type="ECO:0000313" key="2">
    <source>
        <dbReference type="EMBL" id="WNC68455.1"/>
    </source>
</evidence>
<sequence length="272" mass="32141">MNKFIFLIGAAKSGTTLLATILNKHPEICLSSPKETNFFTNKCYKPNSHKTYLKAFHKKECKYLLDASTSYSAGWNQSSKNIAERIARHYPQAIIIYIFRNPVKRAWSSYWHARRVGSEVRTPDEAFKDFNSSHIQASLYYDRLQDYLTYFKREQITLISFEDFIQDPEKHTNQILKKIKLDKINISKSELTKKVNKSYRWRKKTSYLNKIPIKYLKSINKYLTLFLPVFIHQLIKNIVSKEIPRIDPINKDYLESQLLDKYEMFLTELSNG</sequence>
<evidence type="ECO:0000313" key="3">
    <source>
        <dbReference type="Proteomes" id="UP001248581"/>
    </source>
</evidence>
<keyword evidence="1 2" id="KW-0808">Transferase</keyword>
<gene>
    <name evidence="2" type="ORF">RI845_18290</name>
</gene>
<dbReference type="PANTHER" id="PTHR10605:SF56">
    <property type="entry name" value="BIFUNCTIONAL HEPARAN SULFATE N-DEACETYLASE_N-SULFOTRANSFERASE"/>
    <property type="match status" value="1"/>
</dbReference>
<dbReference type="Proteomes" id="UP001248581">
    <property type="component" value="Chromosome"/>
</dbReference>
<reference evidence="3" key="1">
    <citation type="submission" date="2023-09" db="EMBL/GenBank/DDBJ databases">
        <authorList>
            <person name="Li S."/>
            <person name="Li X."/>
            <person name="Zhang C."/>
            <person name="Zhao Z."/>
        </authorList>
    </citation>
    <scope>NUCLEOTIDE SEQUENCE [LARGE SCALE GENOMIC DNA]</scope>
    <source>
        <strain evidence="3">SQ345</strain>
    </source>
</reference>